<name>A0ABR4N8P6_9FUNG</name>
<protein>
    <submittedName>
        <fullName evidence="2">Uncharacterized protein</fullName>
    </submittedName>
</protein>
<gene>
    <name evidence="2" type="ORF">HK105_204542</name>
</gene>
<feature type="chain" id="PRO_5046933256" evidence="1">
    <location>
        <begin position="39"/>
        <end position="488"/>
    </location>
</feature>
<dbReference type="EMBL" id="JADGIZ020000020">
    <property type="protein sequence ID" value="KAL2915841.1"/>
    <property type="molecule type" value="Genomic_DNA"/>
</dbReference>
<reference evidence="2 3" key="1">
    <citation type="submission" date="2023-09" db="EMBL/GenBank/DDBJ databases">
        <title>Pangenome analysis of Batrachochytrium dendrobatidis and related Chytrids.</title>
        <authorList>
            <person name="Yacoub M.N."/>
            <person name="Stajich J.E."/>
            <person name="James T.Y."/>
        </authorList>
    </citation>
    <scope>NUCLEOTIDE SEQUENCE [LARGE SCALE GENOMIC DNA]</scope>
    <source>
        <strain evidence="2 3">JEL0888</strain>
    </source>
</reference>
<organism evidence="2 3">
    <name type="scientific">Polyrhizophydium stewartii</name>
    <dbReference type="NCBI Taxonomy" id="2732419"/>
    <lineage>
        <taxon>Eukaryota</taxon>
        <taxon>Fungi</taxon>
        <taxon>Fungi incertae sedis</taxon>
        <taxon>Chytridiomycota</taxon>
        <taxon>Chytridiomycota incertae sedis</taxon>
        <taxon>Chytridiomycetes</taxon>
        <taxon>Rhizophydiales</taxon>
        <taxon>Rhizophydiales incertae sedis</taxon>
        <taxon>Polyrhizophydium</taxon>
    </lineage>
</organism>
<evidence type="ECO:0000313" key="2">
    <source>
        <dbReference type="EMBL" id="KAL2915841.1"/>
    </source>
</evidence>
<evidence type="ECO:0000256" key="1">
    <source>
        <dbReference type="SAM" id="SignalP"/>
    </source>
</evidence>
<feature type="signal peptide" evidence="1">
    <location>
        <begin position="1"/>
        <end position="38"/>
    </location>
</feature>
<comment type="caution">
    <text evidence="2">The sequence shown here is derived from an EMBL/GenBank/DDBJ whole genome shotgun (WGS) entry which is preliminary data.</text>
</comment>
<accession>A0ABR4N8P6</accession>
<proteinExistence type="predicted"/>
<sequence>MHPPRAATAAATAASAAAPVPLLALLALLLPLLPAASAAPAAPASAAAAPLSPAGGAVVARVDRPSPFSRAHTVTTFRAAALPAAVATQAKVARPAVQPFQFTFSCADASVAVCESARLGFERAGALIANSLQIATTINVQATFRSFCNAAGKARNCDLGNTLGQAAAAAYFSAKLDNASEWAFYPQALIKQMQPDHSLQFNQYDIVAEFNADFPFFFRNSNRTILANETDFEFVVCHELTHGLGFDTAWASYYTVYSGMTRDSSYLAPLVYLRGSNLNSAVVTSFEPINIWDMYVQRSADSQALSALARTITSFGGVGTELPKFLSGFEASGAPYRAGRDVFSAVTAGSRAIAFKPKSGDLVYLQTKGGLYQPGSSIAHVDYDTYWTSPDFLMIPAVQNLTGSSLDDIIKSNTKGVGLDGGIYGPGTKNIMASIGWTLAGQSTVTLRIAINPSPDLPKSGALARAVAGASLPALAAALVSTLVSLWL</sequence>
<keyword evidence="3" id="KW-1185">Reference proteome</keyword>
<keyword evidence="1" id="KW-0732">Signal</keyword>
<dbReference type="Proteomes" id="UP001527925">
    <property type="component" value="Unassembled WGS sequence"/>
</dbReference>
<evidence type="ECO:0000313" key="3">
    <source>
        <dbReference type="Proteomes" id="UP001527925"/>
    </source>
</evidence>